<sequence length="55" mass="6471">MKYEQQYLFSSYDVNSREIYDMNQTIQLIKGVSRIPLLMIIIVVGDEKVQTDENT</sequence>
<reference evidence="1" key="1">
    <citation type="submission" date="2021-01" db="EMBL/GenBank/DDBJ databases">
        <authorList>
            <consortium name="Genoscope - CEA"/>
            <person name="William W."/>
        </authorList>
    </citation>
    <scope>NUCLEOTIDE SEQUENCE</scope>
</reference>
<accession>A0A8S1K8Z4</accession>
<keyword evidence="2" id="KW-1185">Reference proteome</keyword>
<protein>
    <submittedName>
        <fullName evidence="1">Uncharacterized protein</fullName>
    </submittedName>
</protein>
<organism evidence="1 2">
    <name type="scientific">Paramecium sonneborni</name>
    <dbReference type="NCBI Taxonomy" id="65129"/>
    <lineage>
        <taxon>Eukaryota</taxon>
        <taxon>Sar</taxon>
        <taxon>Alveolata</taxon>
        <taxon>Ciliophora</taxon>
        <taxon>Intramacronucleata</taxon>
        <taxon>Oligohymenophorea</taxon>
        <taxon>Peniculida</taxon>
        <taxon>Parameciidae</taxon>
        <taxon>Paramecium</taxon>
    </lineage>
</organism>
<evidence type="ECO:0000313" key="1">
    <source>
        <dbReference type="EMBL" id="CAD8051227.1"/>
    </source>
</evidence>
<gene>
    <name evidence="1" type="ORF">PSON_ATCC_30995.1.T0050459</name>
</gene>
<comment type="caution">
    <text evidence="1">The sequence shown here is derived from an EMBL/GenBank/DDBJ whole genome shotgun (WGS) entry which is preliminary data.</text>
</comment>
<name>A0A8S1K8Z4_9CILI</name>
<evidence type="ECO:0000313" key="2">
    <source>
        <dbReference type="Proteomes" id="UP000692954"/>
    </source>
</evidence>
<dbReference type="EMBL" id="CAJJDN010000005">
    <property type="protein sequence ID" value="CAD8051227.1"/>
    <property type="molecule type" value="Genomic_DNA"/>
</dbReference>
<dbReference type="AlphaFoldDB" id="A0A8S1K8Z4"/>
<dbReference type="Proteomes" id="UP000692954">
    <property type="component" value="Unassembled WGS sequence"/>
</dbReference>
<proteinExistence type="predicted"/>